<proteinExistence type="predicted"/>
<evidence type="ECO:0000313" key="1">
    <source>
        <dbReference type="EMBL" id="JAD68202.1"/>
    </source>
</evidence>
<dbReference type="AlphaFoldDB" id="A0A0A9C9L9"/>
<accession>A0A0A9C9L9</accession>
<sequence length="36" mass="4225">MISRTCRRLCRESASAQHRPRNGGSDHPRYLRCCHL</sequence>
<dbReference type="EMBL" id="GBRH01229693">
    <property type="protein sequence ID" value="JAD68202.1"/>
    <property type="molecule type" value="Transcribed_RNA"/>
</dbReference>
<protein>
    <submittedName>
        <fullName evidence="1">BGL18</fullName>
    </submittedName>
</protein>
<reference evidence="1" key="2">
    <citation type="journal article" date="2015" name="Data Brief">
        <title>Shoot transcriptome of the giant reed, Arundo donax.</title>
        <authorList>
            <person name="Barrero R.A."/>
            <person name="Guerrero F.D."/>
            <person name="Moolhuijzen P."/>
            <person name="Goolsby J.A."/>
            <person name="Tidwell J."/>
            <person name="Bellgard S.E."/>
            <person name="Bellgard M.I."/>
        </authorList>
    </citation>
    <scope>NUCLEOTIDE SEQUENCE</scope>
    <source>
        <tissue evidence="1">Shoot tissue taken approximately 20 cm above the soil surface</tissue>
    </source>
</reference>
<name>A0A0A9C9L9_ARUDO</name>
<reference evidence="1" key="1">
    <citation type="submission" date="2014-09" db="EMBL/GenBank/DDBJ databases">
        <authorList>
            <person name="Magalhaes I.L.F."/>
            <person name="Oliveira U."/>
            <person name="Santos F.R."/>
            <person name="Vidigal T.H.D.A."/>
            <person name="Brescovit A.D."/>
            <person name="Santos A.J."/>
        </authorList>
    </citation>
    <scope>NUCLEOTIDE SEQUENCE</scope>
    <source>
        <tissue evidence="1">Shoot tissue taken approximately 20 cm above the soil surface</tissue>
    </source>
</reference>
<organism evidence="1">
    <name type="scientific">Arundo donax</name>
    <name type="common">Giant reed</name>
    <name type="synonym">Donax arundinaceus</name>
    <dbReference type="NCBI Taxonomy" id="35708"/>
    <lineage>
        <taxon>Eukaryota</taxon>
        <taxon>Viridiplantae</taxon>
        <taxon>Streptophyta</taxon>
        <taxon>Embryophyta</taxon>
        <taxon>Tracheophyta</taxon>
        <taxon>Spermatophyta</taxon>
        <taxon>Magnoliopsida</taxon>
        <taxon>Liliopsida</taxon>
        <taxon>Poales</taxon>
        <taxon>Poaceae</taxon>
        <taxon>PACMAD clade</taxon>
        <taxon>Arundinoideae</taxon>
        <taxon>Arundineae</taxon>
        <taxon>Arundo</taxon>
    </lineage>
</organism>